<proteinExistence type="predicted"/>
<dbReference type="SUPFAM" id="SSF103025">
    <property type="entry name" value="Folate-binding domain"/>
    <property type="match status" value="1"/>
</dbReference>
<organism evidence="4 5">
    <name type="scientific">Paralimibaculum aggregatum</name>
    <dbReference type="NCBI Taxonomy" id="3036245"/>
    <lineage>
        <taxon>Bacteria</taxon>
        <taxon>Pseudomonadati</taxon>
        <taxon>Pseudomonadota</taxon>
        <taxon>Alphaproteobacteria</taxon>
        <taxon>Rhodobacterales</taxon>
        <taxon>Paracoccaceae</taxon>
        <taxon>Paralimibaculum</taxon>
    </lineage>
</organism>
<dbReference type="PANTHER" id="PTHR43757">
    <property type="entry name" value="AMINOMETHYLTRANSFERASE"/>
    <property type="match status" value="1"/>
</dbReference>
<evidence type="ECO:0000313" key="4">
    <source>
        <dbReference type="EMBL" id="GMG85044.1"/>
    </source>
</evidence>
<dbReference type="InterPro" id="IPR013977">
    <property type="entry name" value="GcvT_C"/>
</dbReference>
<protein>
    <submittedName>
        <fullName evidence="4">Aminomethyltransferase family protein</fullName>
    </submittedName>
</protein>
<feature type="compositionally biased region" description="Low complexity" evidence="1">
    <location>
        <begin position="342"/>
        <end position="365"/>
    </location>
</feature>
<dbReference type="Proteomes" id="UP001239909">
    <property type="component" value="Unassembled WGS sequence"/>
</dbReference>
<feature type="compositionally biased region" description="Basic and acidic residues" evidence="1">
    <location>
        <begin position="1"/>
        <end position="14"/>
    </location>
</feature>
<sequence length="365" mass="38171">MNGTDPEERADRDAGPPLGARRTPPGSALEDWNGMGTAWSNATDPRAGHDAVRERAGMFDISPLETVFLRGPDAAAVLDHPTTRDTARITPGQAAHLCVLTGRGTIADAWMIVRGSGDTMAPLGASAEGRDAELRFTGDLHDISVQGPKAPEILDAARGIEFAALAQFHHAPARLIDLRCRISRTGDSGGRGYEIFADRAHVAEIQGRLAAAGAMPCAFTALDKLRIEAALLSYGHDMTDEHTRWDVGLGVTVTRGRAARPVIRNVGLGIDRDDMAAGGETPALDGAAVGSVDSPCHAHRLGGSLALAHLRPDIADGTALRRAGDGIGTTARVIALPEQDPARAAPMPRERAPAQPARAGAARAP</sequence>
<gene>
    <name evidence="4" type="ORF">LNKW23_42600</name>
</gene>
<evidence type="ECO:0000256" key="1">
    <source>
        <dbReference type="SAM" id="MobiDB-lite"/>
    </source>
</evidence>
<feature type="region of interest" description="Disordered" evidence="1">
    <location>
        <begin position="1"/>
        <end position="46"/>
    </location>
</feature>
<dbReference type="RefSeq" id="WP_285674288.1">
    <property type="nucleotide sequence ID" value="NZ_BSYI01000049.1"/>
</dbReference>
<feature type="domain" description="Aminomethyltransferase C-terminal" evidence="3">
    <location>
        <begin position="265"/>
        <end position="336"/>
    </location>
</feature>
<dbReference type="SUPFAM" id="SSF101790">
    <property type="entry name" value="Aminomethyltransferase beta-barrel domain"/>
    <property type="match status" value="1"/>
</dbReference>
<dbReference type="PANTHER" id="PTHR43757:SF2">
    <property type="entry name" value="AMINOMETHYLTRANSFERASE, MITOCHONDRIAL"/>
    <property type="match status" value="1"/>
</dbReference>
<dbReference type="Gene3D" id="3.30.1360.120">
    <property type="entry name" value="Probable tRNA modification gtpase trme, domain 1"/>
    <property type="match status" value="1"/>
</dbReference>
<dbReference type="Pfam" id="PF01571">
    <property type="entry name" value="GCV_T"/>
    <property type="match status" value="1"/>
</dbReference>
<comment type="caution">
    <text evidence="4">The sequence shown here is derived from an EMBL/GenBank/DDBJ whole genome shotgun (WGS) entry which is preliminary data.</text>
</comment>
<evidence type="ECO:0000313" key="5">
    <source>
        <dbReference type="Proteomes" id="UP001239909"/>
    </source>
</evidence>
<dbReference type="InterPro" id="IPR006222">
    <property type="entry name" value="GCVT_N"/>
</dbReference>
<dbReference type="InterPro" id="IPR028896">
    <property type="entry name" value="GcvT/YgfZ/DmdA"/>
</dbReference>
<dbReference type="InterPro" id="IPR029043">
    <property type="entry name" value="GcvT/YgfZ_C"/>
</dbReference>
<name>A0ABQ6LSI7_9RHOB</name>
<evidence type="ECO:0000259" key="3">
    <source>
        <dbReference type="Pfam" id="PF08669"/>
    </source>
</evidence>
<reference evidence="4 5" key="1">
    <citation type="submission" date="2023-04" db="EMBL/GenBank/DDBJ databases">
        <title>Marinoamorphus aggregata gen. nov., sp. Nov., isolate from tissue of brittle star Ophioplocus japonicus.</title>
        <authorList>
            <person name="Kawano K."/>
            <person name="Sawayama S."/>
            <person name="Nakagawa S."/>
        </authorList>
    </citation>
    <scope>NUCLEOTIDE SEQUENCE [LARGE SCALE GENOMIC DNA]</scope>
    <source>
        <strain evidence="4 5">NKW23</strain>
    </source>
</reference>
<dbReference type="Pfam" id="PF08669">
    <property type="entry name" value="GCV_T_C"/>
    <property type="match status" value="1"/>
</dbReference>
<feature type="domain" description="GCVT N-terminal" evidence="2">
    <location>
        <begin position="47"/>
        <end position="254"/>
    </location>
</feature>
<feature type="region of interest" description="Disordered" evidence="1">
    <location>
        <begin position="337"/>
        <end position="365"/>
    </location>
</feature>
<dbReference type="InterPro" id="IPR027266">
    <property type="entry name" value="TrmE/GcvT-like"/>
</dbReference>
<accession>A0ABQ6LSI7</accession>
<evidence type="ECO:0000259" key="2">
    <source>
        <dbReference type="Pfam" id="PF01571"/>
    </source>
</evidence>
<dbReference type="EMBL" id="BSYI01000049">
    <property type="protein sequence ID" value="GMG85044.1"/>
    <property type="molecule type" value="Genomic_DNA"/>
</dbReference>
<keyword evidence="5" id="KW-1185">Reference proteome</keyword>